<dbReference type="Gene3D" id="3.40.50.300">
    <property type="entry name" value="P-loop containing nucleotide triphosphate hydrolases"/>
    <property type="match status" value="2"/>
</dbReference>
<evidence type="ECO:0000256" key="6">
    <source>
        <dbReference type="ARBA" id="ARBA00022840"/>
    </source>
</evidence>
<evidence type="ECO:0000259" key="9">
    <source>
        <dbReference type="PROSITE" id="PS51192"/>
    </source>
</evidence>
<dbReference type="PANTHER" id="PTHR18934">
    <property type="entry name" value="ATP-DEPENDENT RNA HELICASE"/>
    <property type="match status" value="1"/>
</dbReference>
<evidence type="ECO:0000256" key="7">
    <source>
        <dbReference type="ARBA" id="ARBA00023187"/>
    </source>
</evidence>
<dbReference type="InterPro" id="IPR014001">
    <property type="entry name" value="Helicase_ATP-bd"/>
</dbReference>
<keyword evidence="3" id="KW-0547">Nucleotide-binding</keyword>
<feature type="non-terminal residue" evidence="11">
    <location>
        <position position="472"/>
    </location>
</feature>
<evidence type="ECO:0000256" key="3">
    <source>
        <dbReference type="ARBA" id="ARBA00022741"/>
    </source>
</evidence>
<dbReference type="GO" id="GO:0016787">
    <property type="term" value="F:hydrolase activity"/>
    <property type="evidence" value="ECO:0007669"/>
    <property type="project" value="UniProtKB-KW"/>
</dbReference>
<evidence type="ECO:0000256" key="8">
    <source>
        <dbReference type="ARBA" id="ARBA00047984"/>
    </source>
</evidence>
<dbReference type="InterPro" id="IPR001650">
    <property type="entry name" value="Helicase_C-like"/>
</dbReference>
<gene>
    <name evidence="11" type="primary">prp43-1</name>
</gene>
<reference evidence="11" key="1">
    <citation type="journal article" date="2008" name="Mol. Biol. Evol.">
        <title>Nucleus-encoded periplastid-targeted EFL in chlorarachniophytes.</title>
        <authorList>
            <person name="Gile G.H."/>
            <person name="Keeling P.J."/>
        </authorList>
    </citation>
    <scope>NUCLEOTIDE SEQUENCE</scope>
    <source>
        <strain evidence="11">CCMP 2057</strain>
    </source>
</reference>
<organism evidence="11">
    <name type="scientific">Gymnochlora stellata</name>
    <dbReference type="NCBI Taxonomy" id="67809"/>
    <lineage>
        <taxon>Eukaryota</taxon>
        <taxon>Sar</taxon>
        <taxon>Rhizaria</taxon>
        <taxon>Cercozoa</taxon>
        <taxon>Chlorarachniophyceae</taxon>
        <taxon>Gymnochlora</taxon>
    </lineage>
</organism>
<dbReference type="Pfam" id="PF00271">
    <property type="entry name" value="Helicase_C"/>
    <property type="match status" value="1"/>
</dbReference>
<dbReference type="SMART" id="SM00490">
    <property type="entry name" value="HELICc"/>
    <property type="match status" value="1"/>
</dbReference>
<evidence type="ECO:0000256" key="1">
    <source>
        <dbReference type="ARBA" id="ARBA00012552"/>
    </source>
</evidence>
<dbReference type="EC" id="3.6.4.13" evidence="1"/>
<dbReference type="Pfam" id="PF00270">
    <property type="entry name" value="DEAD"/>
    <property type="match status" value="1"/>
</dbReference>
<keyword evidence="5" id="KW-0347">Helicase</keyword>
<keyword evidence="6" id="KW-0067">ATP-binding</keyword>
<dbReference type="InterPro" id="IPR027417">
    <property type="entry name" value="P-loop_NTPase"/>
</dbReference>
<evidence type="ECO:0000256" key="5">
    <source>
        <dbReference type="ARBA" id="ARBA00022806"/>
    </source>
</evidence>
<dbReference type="Gene3D" id="1.10.10.2130">
    <property type="entry name" value="DEAH helicase family, winged-helix domain"/>
    <property type="match status" value="1"/>
</dbReference>
<accession>B5A4G2</accession>
<keyword evidence="4" id="KW-0378">Hydrolase</keyword>
<dbReference type="GO" id="GO:0003724">
    <property type="term" value="F:RNA helicase activity"/>
    <property type="evidence" value="ECO:0007669"/>
    <property type="project" value="UniProtKB-EC"/>
</dbReference>
<dbReference type="PROSITE" id="PS51192">
    <property type="entry name" value="HELICASE_ATP_BIND_1"/>
    <property type="match status" value="1"/>
</dbReference>
<evidence type="ECO:0000256" key="2">
    <source>
        <dbReference type="ARBA" id="ARBA00022664"/>
    </source>
</evidence>
<dbReference type="GO" id="GO:0003723">
    <property type="term" value="F:RNA binding"/>
    <property type="evidence" value="ECO:0007669"/>
    <property type="project" value="TreeGrafter"/>
</dbReference>
<dbReference type="EMBL" id="EU810246">
    <property type="protein sequence ID" value="ACF24514.1"/>
    <property type="molecule type" value="mRNA"/>
</dbReference>
<dbReference type="CDD" id="cd18791">
    <property type="entry name" value="SF2_C_RHA"/>
    <property type="match status" value="1"/>
</dbReference>
<name>B5A4G2_GYMST</name>
<dbReference type="CDD" id="cd17917">
    <property type="entry name" value="DEXHc_RHA-like"/>
    <property type="match status" value="1"/>
</dbReference>
<evidence type="ECO:0000259" key="10">
    <source>
        <dbReference type="PROSITE" id="PS51194"/>
    </source>
</evidence>
<proteinExistence type="evidence at transcript level"/>
<feature type="domain" description="Helicase C-terminal" evidence="10">
    <location>
        <begin position="189"/>
        <end position="375"/>
    </location>
</feature>
<feature type="domain" description="Helicase ATP-binding" evidence="9">
    <location>
        <begin position="16"/>
        <end position="175"/>
    </location>
</feature>
<dbReference type="AlphaFoldDB" id="B5A4G2"/>
<comment type="catalytic activity">
    <reaction evidence="8">
        <text>ATP + H2O = ADP + phosphate + H(+)</text>
        <dbReference type="Rhea" id="RHEA:13065"/>
        <dbReference type="ChEBI" id="CHEBI:15377"/>
        <dbReference type="ChEBI" id="CHEBI:15378"/>
        <dbReference type="ChEBI" id="CHEBI:30616"/>
        <dbReference type="ChEBI" id="CHEBI:43474"/>
        <dbReference type="ChEBI" id="CHEBI:456216"/>
        <dbReference type="EC" id="3.6.4.13"/>
    </reaction>
</comment>
<dbReference type="SMART" id="SM00487">
    <property type="entry name" value="DEXDc"/>
    <property type="match status" value="1"/>
</dbReference>
<evidence type="ECO:0000256" key="4">
    <source>
        <dbReference type="ARBA" id="ARBA00022801"/>
    </source>
</evidence>
<dbReference type="GO" id="GO:0006397">
    <property type="term" value="P:mRNA processing"/>
    <property type="evidence" value="ECO:0007669"/>
    <property type="project" value="UniProtKB-KW"/>
</dbReference>
<dbReference type="PANTHER" id="PTHR18934:SF109">
    <property type="entry name" value="ATP-DEPENDENT RNA HELICASE DHX15 HOMOLOG"/>
    <property type="match status" value="1"/>
</dbReference>
<keyword evidence="7" id="KW-0508">mRNA splicing</keyword>
<dbReference type="GO" id="GO:0005524">
    <property type="term" value="F:ATP binding"/>
    <property type="evidence" value="ECO:0007669"/>
    <property type="project" value="UniProtKB-KW"/>
</dbReference>
<evidence type="ECO:0000313" key="11">
    <source>
        <dbReference type="EMBL" id="ACF24514.1"/>
    </source>
</evidence>
<dbReference type="PROSITE" id="PS51194">
    <property type="entry name" value="HELICASE_CTER"/>
    <property type="match status" value="1"/>
</dbReference>
<dbReference type="InterPro" id="IPR042035">
    <property type="entry name" value="DEAH_win-hel_dom"/>
</dbReference>
<keyword evidence="2" id="KW-0507">mRNA processing</keyword>
<keyword evidence="11" id="KW-0542">Nucleomorph</keyword>
<sequence length="472" mass="54198">MTLKILPIFEARKKIVYELLRNNVLIIVGDTGSGKSTQVPLIIYKSSISHPLYVYCTQPRRIAAQTIAKSVANQSTFIGYVVRFERCCTYKTTIIRYVTEGILLRELNLLFSCSSPKVVIIDEAHERTLFTDLLFGVMKEIIQLKSHIKIIIMSATLDINKFYSYFWNASTIIVPGRLFPVQIYYTKKNLKNYFISCLTLTLNIIQSSYVGDLLLFLTGEDEIEEFISCFSSLKIHNISNFKIYPLYANLNIQHQREIFDDIWRDIDVKITKKVVVSTNIAETSITIKNVSYIIDCGFCKKKVFNPRLMFESLITIPITKASAHQRCGRAGRTKSGRCFRLYTYETFRFELSAQNYPEILRCNLNTMLLLMKRIGMDDMIVFDFLDPPSPETIMRSLEQLYGLNAVNKSGKITDVDEFLQIGLIMSELPIDPKASKCIIDSHILQCSSEITIILTIIACNFFFCKNYISFQA</sequence>
<dbReference type="InterPro" id="IPR011545">
    <property type="entry name" value="DEAD/DEAH_box_helicase_dom"/>
</dbReference>
<dbReference type="GO" id="GO:0008380">
    <property type="term" value="P:RNA splicing"/>
    <property type="evidence" value="ECO:0007669"/>
    <property type="project" value="UniProtKB-KW"/>
</dbReference>
<dbReference type="SUPFAM" id="SSF52540">
    <property type="entry name" value="P-loop containing nucleoside triphosphate hydrolases"/>
    <property type="match status" value="1"/>
</dbReference>
<geneLocation type="nucleomorph" evidence="11"/>
<protein>
    <recommendedName>
        <fullName evidence="1">RNA helicase</fullName>
        <ecNumber evidence="1">3.6.4.13</ecNumber>
    </recommendedName>
</protein>